<name>A0A930DFE8_NEISI</name>
<gene>
    <name evidence="2" type="ORF">HXM80_02265</name>
</gene>
<dbReference type="Pfam" id="PF07157">
    <property type="entry name" value="DNA_circ_N"/>
    <property type="match status" value="1"/>
</dbReference>
<sequence length="421" mass="46438">MWHTILQPASYKDAGFEIENMDERNGKALAEHARPFVNGIDLEDMGTTGREVQLSAVFWGKGYAGRLKKLLDKLEERGGGVLVHPVWGRMQNMIASSWSYRHEADYADFSRLDVTFREATEAQPIFVFENHFLMDLERIIEQIDTYRAAGEGFIDALTAVMAQGQALRGSAAGLWSVAAGVFEAVRSLFDLDDVRFPSRGGYSQKAFSAGFPRLFDDLGEMARTGLRQSAYLDRDDKGGAGVRQCYDAAAAKADAVSGLVADMGKGRLKDGVKRQVETVGLMVRLITDVALTEVAADLVGANSETMTAPELMHINRDMRLRFQTTLEGLRQTDGAGMEDAVYEAEEAVRQTASRLNALVAAAINQKPPLLVRAAPIDGTVHQIAHEFYGDLNRAEELVRLNPHIIHPAFVKRGTWVNLYAK</sequence>
<organism evidence="2 3">
    <name type="scientific">Neisseria sicca</name>
    <dbReference type="NCBI Taxonomy" id="490"/>
    <lineage>
        <taxon>Bacteria</taxon>
        <taxon>Pseudomonadati</taxon>
        <taxon>Pseudomonadota</taxon>
        <taxon>Betaproteobacteria</taxon>
        <taxon>Neisseriales</taxon>
        <taxon>Neisseriaceae</taxon>
        <taxon>Neisseria</taxon>
    </lineage>
</organism>
<evidence type="ECO:0000313" key="3">
    <source>
        <dbReference type="Proteomes" id="UP000780345"/>
    </source>
</evidence>
<reference evidence="2" key="1">
    <citation type="submission" date="2020-04" db="EMBL/GenBank/DDBJ databases">
        <title>Deep metagenomics examines the oral microbiome during advanced dental caries in children, revealing novel taxa and co-occurrences with host molecules.</title>
        <authorList>
            <person name="Baker J.L."/>
            <person name="Morton J.T."/>
            <person name="Dinis M."/>
            <person name="Alvarez R."/>
            <person name="Tran N.C."/>
            <person name="Knight R."/>
            <person name="Edlund A."/>
        </authorList>
    </citation>
    <scope>NUCLEOTIDE SEQUENCE</scope>
    <source>
        <strain evidence="2">JCVI_32_bin.62</strain>
    </source>
</reference>
<dbReference type="InterPro" id="IPR009826">
    <property type="entry name" value="DNA_circ_N"/>
</dbReference>
<dbReference type="EMBL" id="JABZQQ010000010">
    <property type="protein sequence ID" value="MBF1264516.1"/>
    <property type="molecule type" value="Genomic_DNA"/>
</dbReference>
<evidence type="ECO:0000313" key="2">
    <source>
        <dbReference type="EMBL" id="MBF1264516.1"/>
    </source>
</evidence>
<accession>A0A930DFE8</accession>
<evidence type="ECO:0000259" key="1">
    <source>
        <dbReference type="Pfam" id="PF07157"/>
    </source>
</evidence>
<comment type="caution">
    <text evidence="2">The sequence shown here is derived from an EMBL/GenBank/DDBJ whole genome shotgun (WGS) entry which is preliminary data.</text>
</comment>
<dbReference type="Proteomes" id="UP000780345">
    <property type="component" value="Unassembled WGS sequence"/>
</dbReference>
<feature type="domain" description="DNA circulation N-terminal" evidence="1">
    <location>
        <begin position="6"/>
        <end position="91"/>
    </location>
</feature>
<protein>
    <submittedName>
        <fullName evidence="2">DNA circularization protein</fullName>
    </submittedName>
</protein>
<proteinExistence type="predicted"/>
<dbReference type="AlphaFoldDB" id="A0A930DFE8"/>